<gene>
    <name evidence="3" type="ORF">RRG08_031569</name>
</gene>
<dbReference type="AlphaFoldDB" id="A0AAE1E8U8"/>
<dbReference type="InterPro" id="IPR051093">
    <property type="entry name" value="Neuroligin/BSAL"/>
</dbReference>
<name>A0AAE1E8U8_9GAST</name>
<keyword evidence="4" id="KW-1185">Reference proteome</keyword>
<protein>
    <recommendedName>
        <fullName evidence="2">Carboxylesterase type B domain-containing protein</fullName>
    </recommendedName>
</protein>
<evidence type="ECO:0000259" key="2">
    <source>
        <dbReference type="Pfam" id="PF00135"/>
    </source>
</evidence>
<comment type="caution">
    <text evidence="3">The sequence shown here is derived from an EMBL/GenBank/DDBJ whole genome shotgun (WGS) entry which is preliminary data.</text>
</comment>
<dbReference type="Gene3D" id="3.40.50.1820">
    <property type="entry name" value="alpha/beta hydrolase"/>
    <property type="match status" value="1"/>
</dbReference>
<dbReference type="InterPro" id="IPR029058">
    <property type="entry name" value="AB_hydrolase_fold"/>
</dbReference>
<accession>A0AAE1E8U8</accession>
<dbReference type="InterPro" id="IPR002018">
    <property type="entry name" value="CarbesteraseB"/>
</dbReference>
<dbReference type="Proteomes" id="UP001283361">
    <property type="component" value="Unassembled WGS sequence"/>
</dbReference>
<dbReference type="PANTHER" id="PTHR43903">
    <property type="entry name" value="NEUROLIGIN"/>
    <property type="match status" value="1"/>
</dbReference>
<dbReference type="EMBL" id="JAWDGP010000665">
    <property type="protein sequence ID" value="KAK3798556.1"/>
    <property type="molecule type" value="Genomic_DNA"/>
</dbReference>
<evidence type="ECO:0000313" key="4">
    <source>
        <dbReference type="Proteomes" id="UP001283361"/>
    </source>
</evidence>
<dbReference type="Pfam" id="PF00135">
    <property type="entry name" value="COesterase"/>
    <property type="match status" value="1"/>
</dbReference>
<sequence>MVNLDIGTLNDYGPVVDGEVIPRSPFELLRDQSYLRSVGALDRSYVVGANNAEAGTIEDVTTPEIVSQYIRSISQSVSPYPLNNDHLNVIDFLYTYPMDEQGKHSVQTIIDMTTDTNFVVPSVLFARLITEVSNQTDVFLYLLDHYQQVKDPSSPLRGSNHGHDVLFEFDLTPSLRADSMNDYIILGTPTNTPLYGIFGGAVASFAKTGTPVSQLQTPLRWPRFDPSQEKFMASHWSHLYAQQVALWLDFLPRMGSSWKSSRIAFP</sequence>
<evidence type="ECO:0000256" key="1">
    <source>
        <dbReference type="ARBA" id="ARBA00005964"/>
    </source>
</evidence>
<reference evidence="3" key="1">
    <citation type="journal article" date="2023" name="G3 (Bethesda)">
        <title>A reference genome for the long-term kleptoplast-retaining sea slug Elysia crispata morphotype clarki.</title>
        <authorList>
            <person name="Eastman K.E."/>
            <person name="Pendleton A.L."/>
            <person name="Shaikh M.A."/>
            <person name="Suttiyut T."/>
            <person name="Ogas R."/>
            <person name="Tomko P."/>
            <person name="Gavelis G."/>
            <person name="Widhalm J.R."/>
            <person name="Wisecaver J.H."/>
        </authorList>
    </citation>
    <scope>NUCLEOTIDE SEQUENCE</scope>
    <source>
        <strain evidence="3">ECLA1</strain>
    </source>
</reference>
<evidence type="ECO:0000313" key="3">
    <source>
        <dbReference type="EMBL" id="KAK3798556.1"/>
    </source>
</evidence>
<comment type="similarity">
    <text evidence="1">Belongs to the type-B carboxylesterase/lipase family.</text>
</comment>
<proteinExistence type="inferred from homology"/>
<feature type="domain" description="Carboxylesterase type B" evidence="2">
    <location>
        <begin position="12"/>
        <end position="233"/>
    </location>
</feature>
<dbReference type="SUPFAM" id="SSF53474">
    <property type="entry name" value="alpha/beta-Hydrolases"/>
    <property type="match status" value="1"/>
</dbReference>
<organism evidence="3 4">
    <name type="scientific">Elysia crispata</name>
    <name type="common">lettuce slug</name>
    <dbReference type="NCBI Taxonomy" id="231223"/>
    <lineage>
        <taxon>Eukaryota</taxon>
        <taxon>Metazoa</taxon>
        <taxon>Spiralia</taxon>
        <taxon>Lophotrochozoa</taxon>
        <taxon>Mollusca</taxon>
        <taxon>Gastropoda</taxon>
        <taxon>Heterobranchia</taxon>
        <taxon>Euthyneura</taxon>
        <taxon>Panpulmonata</taxon>
        <taxon>Sacoglossa</taxon>
        <taxon>Placobranchoidea</taxon>
        <taxon>Plakobranchidae</taxon>
        <taxon>Elysia</taxon>
    </lineage>
</organism>